<evidence type="ECO:0000313" key="3">
    <source>
        <dbReference type="Proteomes" id="UP000580250"/>
    </source>
</evidence>
<evidence type="ECO:0000313" key="2">
    <source>
        <dbReference type="EMBL" id="CAD2159431.1"/>
    </source>
</evidence>
<organism evidence="2 3">
    <name type="scientific">Meloidogyne enterolobii</name>
    <name type="common">Root-knot nematode worm</name>
    <name type="synonym">Meloidogyne mayaguensis</name>
    <dbReference type="NCBI Taxonomy" id="390850"/>
    <lineage>
        <taxon>Eukaryota</taxon>
        <taxon>Metazoa</taxon>
        <taxon>Ecdysozoa</taxon>
        <taxon>Nematoda</taxon>
        <taxon>Chromadorea</taxon>
        <taxon>Rhabditida</taxon>
        <taxon>Tylenchina</taxon>
        <taxon>Tylenchomorpha</taxon>
        <taxon>Tylenchoidea</taxon>
        <taxon>Meloidogynidae</taxon>
        <taxon>Meloidogyninae</taxon>
        <taxon>Meloidogyne</taxon>
    </lineage>
</organism>
<dbReference type="AlphaFoldDB" id="A0A6V7UJ43"/>
<feature type="region of interest" description="Disordered" evidence="1">
    <location>
        <begin position="1"/>
        <end position="49"/>
    </location>
</feature>
<name>A0A6V7UJ43_MELEN</name>
<sequence>MASNNFSSNFTSEQTSEKTGKPEQFKSSRREISSLMKEKQPQQLVPTTIQPPILRRNSPILRRIHWRCNDKTVIRPDGNRYEYYGLELEEIYLASGEAYRSSASKKCLLPKICFQSRPKQKSASKAEICFQADFICFQKIFS</sequence>
<evidence type="ECO:0000256" key="1">
    <source>
        <dbReference type="SAM" id="MobiDB-lite"/>
    </source>
</evidence>
<dbReference type="Proteomes" id="UP000580250">
    <property type="component" value="Unassembled WGS sequence"/>
</dbReference>
<comment type="caution">
    <text evidence="2">The sequence shown here is derived from an EMBL/GenBank/DDBJ whole genome shotgun (WGS) entry which is preliminary data.</text>
</comment>
<proteinExistence type="predicted"/>
<accession>A0A6V7UJ43</accession>
<feature type="compositionally biased region" description="Basic and acidic residues" evidence="1">
    <location>
        <begin position="15"/>
        <end position="40"/>
    </location>
</feature>
<protein>
    <submittedName>
        <fullName evidence="2">Uncharacterized protein</fullName>
    </submittedName>
</protein>
<gene>
    <name evidence="2" type="ORF">MENT_LOCUS13712</name>
</gene>
<feature type="compositionally biased region" description="Polar residues" evidence="1">
    <location>
        <begin position="1"/>
        <end position="14"/>
    </location>
</feature>
<dbReference type="EMBL" id="CAJEWN010000074">
    <property type="protein sequence ID" value="CAD2159431.1"/>
    <property type="molecule type" value="Genomic_DNA"/>
</dbReference>
<reference evidence="2 3" key="1">
    <citation type="submission" date="2020-08" db="EMBL/GenBank/DDBJ databases">
        <authorList>
            <person name="Koutsovoulos G."/>
            <person name="Danchin GJ E."/>
        </authorList>
    </citation>
    <scope>NUCLEOTIDE SEQUENCE [LARGE SCALE GENOMIC DNA]</scope>
</reference>